<protein>
    <submittedName>
        <fullName evidence="2">LINE-1 retrotransposable element ORF2 protein</fullName>
    </submittedName>
</protein>
<reference evidence="2 3" key="1">
    <citation type="journal article" date="2018" name="PLoS Genet.">
        <title>Population sequencing reveals clonal diversity and ancestral inbreeding in the grapevine cultivar Chardonnay.</title>
        <authorList>
            <person name="Roach M.J."/>
            <person name="Johnson D.L."/>
            <person name="Bohlmann J."/>
            <person name="van Vuuren H.J."/>
            <person name="Jones S.J."/>
            <person name="Pretorius I.S."/>
            <person name="Schmidt S.A."/>
            <person name="Borneman A.R."/>
        </authorList>
    </citation>
    <scope>NUCLEOTIDE SEQUENCE [LARGE SCALE GENOMIC DNA]</scope>
    <source>
        <strain evidence="3">cv. Chardonnay</strain>
        <tissue evidence="2">Leaf</tissue>
    </source>
</reference>
<evidence type="ECO:0000313" key="3">
    <source>
        <dbReference type="Proteomes" id="UP000288805"/>
    </source>
</evidence>
<dbReference type="CDD" id="cd01650">
    <property type="entry name" value="RT_nLTR_like"/>
    <property type="match status" value="1"/>
</dbReference>
<proteinExistence type="predicted"/>
<organism evidence="2 3">
    <name type="scientific">Vitis vinifera</name>
    <name type="common">Grape</name>
    <dbReference type="NCBI Taxonomy" id="29760"/>
    <lineage>
        <taxon>Eukaryota</taxon>
        <taxon>Viridiplantae</taxon>
        <taxon>Streptophyta</taxon>
        <taxon>Embryophyta</taxon>
        <taxon>Tracheophyta</taxon>
        <taxon>Spermatophyta</taxon>
        <taxon>Magnoliopsida</taxon>
        <taxon>eudicotyledons</taxon>
        <taxon>Gunneridae</taxon>
        <taxon>Pentapetalae</taxon>
        <taxon>rosids</taxon>
        <taxon>Vitales</taxon>
        <taxon>Vitaceae</taxon>
        <taxon>Viteae</taxon>
        <taxon>Vitis</taxon>
    </lineage>
</organism>
<accession>A0A438I5N5</accession>
<dbReference type="Proteomes" id="UP000288805">
    <property type="component" value="Unassembled WGS sequence"/>
</dbReference>
<gene>
    <name evidence="2" type="primary">LORF2_44</name>
    <name evidence="2" type="ORF">CK203_037110</name>
</gene>
<evidence type="ECO:0000259" key="1">
    <source>
        <dbReference type="Pfam" id="PF00078"/>
    </source>
</evidence>
<dbReference type="AlphaFoldDB" id="A0A438I5N5"/>
<dbReference type="PANTHER" id="PTHR33116:SF78">
    <property type="entry name" value="OS12G0587133 PROTEIN"/>
    <property type="match status" value="1"/>
</dbReference>
<name>A0A438I5N5_VITVI</name>
<dbReference type="Pfam" id="PF00078">
    <property type="entry name" value="RVT_1"/>
    <property type="match status" value="1"/>
</dbReference>
<dbReference type="InterPro" id="IPR000477">
    <property type="entry name" value="RT_dom"/>
</dbReference>
<feature type="domain" description="Reverse transcriptase" evidence="1">
    <location>
        <begin position="851"/>
        <end position="987"/>
    </location>
</feature>
<evidence type="ECO:0000313" key="2">
    <source>
        <dbReference type="EMBL" id="RVW92026.1"/>
    </source>
</evidence>
<sequence length="1253" mass="139796">MKVSESRCWFAIESKSFEISIDQAGWRLVGTITKRGRGFVEWIKFGAKSLSQLLEGVEDLCNIAERKKVSKTSLEGGRSFCLALRRNSAGRFLLCSVRSTEGRRFSLVFPEGREMVGGWVLLANKLRSLGIVPPFVSPEVPEMVVFSQGLTNSLIRGLSYAEAAKLGRRGVGEKVWLQIGGINSFSKLQDLRDYLVEKWGEGELISLSSLRIWAKAFWRLKGEIHLAFLGDSLILFEEGVEVGEVWVRLLGLLLFLWDNAFFKQFGDACGSFVAVDKDTVGCQDLNWARILVRIVGENTPSSLQVVVQECCFSIPLWWELSPWVSVVEPCRGGHKLKVGDDSKYASCTRARMELATFSKEKGLACVSHLEQCRGVGDVTQLWSSDPALQRGGSEPLFEKTELGLSSGGETTQQLGVGPSVKERSLGAFVHNKDLGQVIGMGLFPESRRRNEMDCLTKAQGALVGLEGSFRRLEGPAHILPFFERASVISQRVVSLQGDEGKPCESQLSVEDVKLALEQRTPLVFYALSLDATNGALMEEAARFPGRIPFVLSLGGDNLFSSTPSPSSLPYSAKILGPLVCWEDSGGFSMDGDALEPGPLCIAQLDGSEVQWPSHLVCFRGNESKEGAIEEAFSDETFGRLLLFSRGLWSDPWCVGGDFNVVRLPSERRNCLNLSSAMRCFSEVIDELQLRDLPLAGGSYTWCGGLNNRSGSGGLATISADPIVTFLLMGFWDAKERDCGLSLEDCEARRRAVEEFSKWVVLEEISWRQKSRELWLKEVDGRKLIEETEIKEGVVNAFLNILSKKGIRDQVFRDCRFLPWIVLRRGSSRRPFLWKSFGRFERSLNSTFIVLIPKKGGTDNLKDFRPISLVGSLYKILAKVLANRLKRVVGNVISNSQYAFVEDRQILDVVLIANEALDSRLKSAKGGIICKMDIEKTYDHMNWGFLLAILDKMEFGTNGSRGLRHGDPLSPFLFILAMKVLSSILKRALQGGFLEGFMGGGRGGVVEVLSWPFMWFEAISGLKINLKKSELFRVGVVPNFEDLARVLGCKVGSLPSCYLGLPLGAAFKSSRVWDVVEERFQKRLALWKRQYLSKGGRLTLVKSTLSNLPIYCMSLFIIPRKVSLRLEKIQRDFLWGGGGGGSFSKLNKALLGKWCWRFASEQEDSLWKQVIVRKFGEEEGRWCSSASRVSHGVGLWKVIRNGWMEFSKRVAFKVGDGRRVRFWKDRWCGGDSLEEAFPSLYSLASSRDAWVAQL</sequence>
<dbReference type="PANTHER" id="PTHR33116">
    <property type="entry name" value="REVERSE TRANSCRIPTASE ZINC-BINDING DOMAIN-CONTAINING PROTEIN-RELATED-RELATED"/>
    <property type="match status" value="1"/>
</dbReference>
<dbReference type="InterPro" id="IPR036691">
    <property type="entry name" value="Endo/exonu/phosph_ase_sf"/>
</dbReference>
<dbReference type="SUPFAM" id="SSF56219">
    <property type="entry name" value="DNase I-like"/>
    <property type="match status" value="1"/>
</dbReference>
<comment type="caution">
    <text evidence="2">The sequence shown here is derived from an EMBL/GenBank/DDBJ whole genome shotgun (WGS) entry which is preliminary data.</text>
</comment>
<dbReference type="EMBL" id="QGNW01000140">
    <property type="protein sequence ID" value="RVW92026.1"/>
    <property type="molecule type" value="Genomic_DNA"/>
</dbReference>